<dbReference type="STRING" id="1142394.PSMK_17350"/>
<evidence type="ECO:0000313" key="1">
    <source>
        <dbReference type="EMBL" id="BAM03894.1"/>
    </source>
</evidence>
<dbReference type="EMBL" id="AP012338">
    <property type="protein sequence ID" value="BAM03894.1"/>
    <property type="molecule type" value="Genomic_DNA"/>
</dbReference>
<dbReference type="eggNOG" id="COG2189">
    <property type="taxonomic scope" value="Bacteria"/>
</dbReference>
<reference evidence="1 2" key="1">
    <citation type="submission" date="2012-02" db="EMBL/GenBank/DDBJ databases">
        <title>Complete genome sequence of Phycisphaera mikurensis NBRC 102666.</title>
        <authorList>
            <person name="Ankai A."/>
            <person name="Hosoyama A."/>
            <person name="Terui Y."/>
            <person name="Sekine M."/>
            <person name="Fukai R."/>
            <person name="Kato Y."/>
            <person name="Nakamura S."/>
            <person name="Yamada-Narita S."/>
            <person name="Kawakoshi A."/>
            <person name="Fukunaga Y."/>
            <person name="Yamazaki S."/>
            <person name="Fujita N."/>
        </authorList>
    </citation>
    <scope>NUCLEOTIDE SEQUENCE [LARGE SCALE GENOMIC DNA]</scope>
    <source>
        <strain evidence="2">NBRC 102666 / KCTC 22515 / FYK2301M01</strain>
    </source>
</reference>
<accession>I0IF56</accession>
<protein>
    <submittedName>
        <fullName evidence="1">Uncharacterized protein</fullName>
    </submittedName>
</protein>
<proteinExistence type="predicted"/>
<dbReference type="HOGENOM" id="CLU_2424382_0_0_0"/>
<dbReference type="Proteomes" id="UP000007881">
    <property type="component" value="Chromosome"/>
</dbReference>
<organism evidence="1 2">
    <name type="scientific">Phycisphaera mikurensis (strain NBRC 102666 / KCTC 22515 / FYK2301M01)</name>
    <dbReference type="NCBI Taxonomy" id="1142394"/>
    <lineage>
        <taxon>Bacteria</taxon>
        <taxon>Pseudomonadati</taxon>
        <taxon>Planctomycetota</taxon>
        <taxon>Phycisphaerae</taxon>
        <taxon>Phycisphaerales</taxon>
        <taxon>Phycisphaeraceae</taxon>
        <taxon>Phycisphaera</taxon>
    </lineage>
</organism>
<dbReference type="KEGG" id="phm:PSMK_17350"/>
<sequence>MVTEGKTGPAVDVEALKALVGETPVDEGKEPPRFGLHWHGKEAARRLALTPSAGTLRPAEEESVGWDTTEDLMIEGDSLEVPVLLQKSDRS</sequence>
<evidence type="ECO:0000313" key="2">
    <source>
        <dbReference type="Proteomes" id="UP000007881"/>
    </source>
</evidence>
<gene>
    <name evidence="1" type="ordered locus">PSMK_17350</name>
</gene>
<keyword evidence="2" id="KW-1185">Reference proteome</keyword>
<name>I0IF56_PHYMF</name>
<dbReference type="AlphaFoldDB" id="I0IF56"/>